<evidence type="ECO:0000256" key="4">
    <source>
        <dbReference type="RuleBase" id="RU003719"/>
    </source>
</evidence>
<dbReference type="RefSeq" id="WP_245878304.1">
    <property type="nucleotide sequence ID" value="NZ_FZOD01000011.1"/>
</dbReference>
<comment type="similarity">
    <text evidence="1 4">Belongs to the D-isomer specific 2-hydroxyacid dehydrogenase family.</text>
</comment>
<keyword evidence="2 4" id="KW-0560">Oxidoreductase</keyword>
<gene>
    <name evidence="7" type="ORF">SAMN05216276_101195</name>
</gene>
<feature type="domain" description="D-isomer specific 2-hydroxyacid dehydrogenase NAD-binding" evidence="6">
    <location>
        <begin position="119"/>
        <end position="285"/>
    </location>
</feature>
<organism evidence="7 8">
    <name type="scientific">Streptosporangium subroseum</name>
    <dbReference type="NCBI Taxonomy" id="106412"/>
    <lineage>
        <taxon>Bacteria</taxon>
        <taxon>Bacillati</taxon>
        <taxon>Actinomycetota</taxon>
        <taxon>Actinomycetes</taxon>
        <taxon>Streptosporangiales</taxon>
        <taxon>Streptosporangiaceae</taxon>
        <taxon>Streptosporangium</taxon>
    </lineage>
</organism>
<dbReference type="InterPro" id="IPR006140">
    <property type="entry name" value="D-isomer_DH_NAD-bd"/>
</dbReference>
<feature type="domain" description="D-isomer specific 2-hydroxyacid dehydrogenase catalytic" evidence="5">
    <location>
        <begin position="32"/>
        <end position="317"/>
    </location>
</feature>
<dbReference type="GO" id="GO:0030267">
    <property type="term" value="F:glyoxylate reductase (NADPH) activity"/>
    <property type="evidence" value="ECO:0007669"/>
    <property type="project" value="TreeGrafter"/>
</dbReference>
<keyword evidence="3" id="KW-0520">NAD</keyword>
<dbReference type="AlphaFoldDB" id="A0A239FE59"/>
<dbReference type="InterPro" id="IPR036291">
    <property type="entry name" value="NAD(P)-bd_dom_sf"/>
</dbReference>
<dbReference type="EMBL" id="FZOD01000011">
    <property type="protein sequence ID" value="SNS54583.1"/>
    <property type="molecule type" value="Genomic_DNA"/>
</dbReference>
<keyword evidence="8" id="KW-1185">Reference proteome</keyword>
<evidence type="ECO:0000256" key="3">
    <source>
        <dbReference type="ARBA" id="ARBA00023027"/>
    </source>
</evidence>
<dbReference type="GO" id="GO:0051287">
    <property type="term" value="F:NAD binding"/>
    <property type="evidence" value="ECO:0007669"/>
    <property type="project" value="InterPro"/>
</dbReference>
<evidence type="ECO:0000256" key="2">
    <source>
        <dbReference type="ARBA" id="ARBA00023002"/>
    </source>
</evidence>
<dbReference type="SUPFAM" id="SSF51735">
    <property type="entry name" value="NAD(P)-binding Rossmann-fold domains"/>
    <property type="match status" value="1"/>
</dbReference>
<protein>
    <submittedName>
        <fullName evidence="7">D-3-phosphoglycerate dehydrogenase</fullName>
    </submittedName>
</protein>
<evidence type="ECO:0000313" key="8">
    <source>
        <dbReference type="Proteomes" id="UP000198282"/>
    </source>
</evidence>
<dbReference type="PROSITE" id="PS00671">
    <property type="entry name" value="D_2_HYDROXYACID_DH_3"/>
    <property type="match status" value="1"/>
</dbReference>
<dbReference type="PANTHER" id="PTHR10996">
    <property type="entry name" value="2-HYDROXYACID DEHYDROGENASE-RELATED"/>
    <property type="match status" value="1"/>
</dbReference>
<dbReference type="InterPro" id="IPR050223">
    <property type="entry name" value="D-isomer_2-hydroxyacid_DH"/>
</dbReference>
<name>A0A239FE59_9ACTN</name>
<dbReference type="InterPro" id="IPR006139">
    <property type="entry name" value="D-isomer_2_OHA_DH_cat_dom"/>
</dbReference>
<dbReference type="GO" id="GO:0005829">
    <property type="term" value="C:cytosol"/>
    <property type="evidence" value="ECO:0007669"/>
    <property type="project" value="TreeGrafter"/>
</dbReference>
<evidence type="ECO:0000259" key="6">
    <source>
        <dbReference type="Pfam" id="PF02826"/>
    </source>
</evidence>
<accession>A0A239FE59</accession>
<reference evidence="7 8" key="1">
    <citation type="submission" date="2017-06" db="EMBL/GenBank/DDBJ databases">
        <authorList>
            <person name="Kim H.J."/>
            <person name="Triplett B.A."/>
        </authorList>
    </citation>
    <scope>NUCLEOTIDE SEQUENCE [LARGE SCALE GENOMIC DNA]</scope>
    <source>
        <strain evidence="7 8">CGMCC 4.2132</strain>
    </source>
</reference>
<sequence length="332" mass="34686">MSLEAGPAWKVVALPPLPEEGLRRLLGPLGERISLSVPAARDRAALLDALGEAEIVVGDWTAELSLDAEAVHAAPRLAFVQQPSVGVDGHDLGALADAGVPLSNAGGVSAIGVAEWCLAAALALSRRLLDADAAVRAGRWPQLDLGPRELYGSRVGVVGFGPIGETCARMFGGYGCEVSYWSRTPREVPYAYRELDELIAGSDVLVVVIALSEETRGLVDPSRMPAGSLLVNAARGAVVNSAALLSALNSGHLGGAALDVFDSEPLPPDDPLRDSPRLLLSPHVAGVTPQSTGRMIRLVLDNLEAAVNGRPVTNVVNGVDTVVRRHSRVTRP</sequence>
<dbReference type="SUPFAM" id="SSF52283">
    <property type="entry name" value="Formate/glycerate dehydrogenase catalytic domain-like"/>
    <property type="match status" value="1"/>
</dbReference>
<dbReference type="InterPro" id="IPR029753">
    <property type="entry name" value="D-isomer_DH_CS"/>
</dbReference>
<dbReference type="Gene3D" id="3.40.50.720">
    <property type="entry name" value="NAD(P)-binding Rossmann-like Domain"/>
    <property type="match status" value="2"/>
</dbReference>
<evidence type="ECO:0000259" key="5">
    <source>
        <dbReference type="Pfam" id="PF00389"/>
    </source>
</evidence>
<evidence type="ECO:0000256" key="1">
    <source>
        <dbReference type="ARBA" id="ARBA00005854"/>
    </source>
</evidence>
<proteinExistence type="inferred from homology"/>
<dbReference type="PANTHER" id="PTHR10996:SF178">
    <property type="entry name" value="2-HYDROXYACID DEHYDROGENASE YGL185C-RELATED"/>
    <property type="match status" value="1"/>
</dbReference>
<dbReference type="Proteomes" id="UP000198282">
    <property type="component" value="Unassembled WGS sequence"/>
</dbReference>
<evidence type="ECO:0000313" key="7">
    <source>
        <dbReference type="EMBL" id="SNS54583.1"/>
    </source>
</evidence>
<dbReference type="Pfam" id="PF00389">
    <property type="entry name" value="2-Hacid_dh"/>
    <property type="match status" value="1"/>
</dbReference>
<dbReference type="GO" id="GO:0016618">
    <property type="term" value="F:hydroxypyruvate reductase [NAD(P)H] activity"/>
    <property type="evidence" value="ECO:0007669"/>
    <property type="project" value="TreeGrafter"/>
</dbReference>
<dbReference type="Pfam" id="PF02826">
    <property type="entry name" value="2-Hacid_dh_C"/>
    <property type="match status" value="1"/>
</dbReference>